<dbReference type="Gene3D" id="3.40.850.10">
    <property type="entry name" value="Kinesin motor domain"/>
    <property type="match status" value="2"/>
</dbReference>
<dbReference type="InterPro" id="IPR052838">
    <property type="entry name" value="Myosin-XVI"/>
</dbReference>
<dbReference type="GO" id="GO:0003774">
    <property type="term" value="F:cytoskeletal motor activity"/>
    <property type="evidence" value="ECO:0007669"/>
    <property type="project" value="InterPro"/>
</dbReference>
<dbReference type="GO" id="GO:0048812">
    <property type="term" value="P:neuron projection morphogenesis"/>
    <property type="evidence" value="ECO:0007669"/>
    <property type="project" value="TreeGrafter"/>
</dbReference>
<dbReference type="GO" id="GO:0005524">
    <property type="term" value="F:ATP binding"/>
    <property type="evidence" value="ECO:0007669"/>
    <property type="project" value="UniProtKB-KW"/>
</dbReference>
<dbReference type="PANTHER" id="PTHR47335">
    <property type="entry name" value="UNCONVENTIONAL MYOSIN-XVI"/>
    <property type="match status" value="1"/>
</dbReference>
<gene>
    <name evidence="7" type="ORF">A306_00000489</name>
</gene>
<dbReference type="GO" id="GO:0005654">
    <property type="term" value="C:nucleoplasm"/>
    <property type="evidence" value="ECO:0007669"/>
    <property type="project" value="TreeGrafter"/>
</dbReference>
<keyword evidence="1" id="KW-0547">Nucleotide-binding</keyword>
<proteinExistence type="inferred from homology"/>
<dbReference type="InterPro" id="IPR001609">
    <property type="entry name" value="Myosin_head_motor_dom-like"/>
</dbReference>
<keyword evidence="5" id="KW-0009">Actin-binding</keyword>
<evidence type="ECO:0000313" key="8">
    <source>
        <dbReference type="Proteomes" id="UP000053872"/>
    </source>
</evidence>
<dbReference type="InParanoid" id="A0A2I0LGP5"/>
<dbReference type="AlphaFoldDB" id="A0A2I0LGP5"/>
<dbReference type="GO" id="GO:2000134">
    <property type="term" value="P:negative regulation of G1/S transition of mitotic cell cycle"/>
    <property type="evidence" value="ECO:0007669"/>
    <property type="project" value="TreeGrafter"/>
</dbReference>
<dbReference type="InterPro" id="IPR036961">
    <property type="entry name" value="Kinesin_motor_dom_sf"/>
</dbReference>
<dbReference type="Proteomes" id="UP000053872">
    <property type="component" value="Unassembled WGS sequence"/>
</dbReference>
<keyword evidence="3 5" id="KW-0518">Myosin</keyword>
<dbReference type="STRING" id="8932.A0A2I0LGP5"/>
<dbReference type="PROSITE" id="PS51456">
    <property type="entry name" value="MYOSIN_MOTOR"/>
    <property type="match status" value="1"/>
</dbReference>
<accession>A0A2I0LGP5</accession>
<dbReference type="GO" id="GO:0051015">
    <property type="term" value="F:actin filament binding"/>
    <property type="evidence" value="ECO:0007669"/>
    <property type="project" value="TreeGrafter"/>
</dbReference>
<keyword evidence="4" id="KW-0505">Motor protein</keyword>
<keyword evidence="8" id="KW-1185">Reference proteome</keyword>
<evidence type="ECO:0000256" key="1">
    <source>
        <dbReference type="ARBA" id="ARBA00022741"/>
    </source>
</evidence>
<dbReference type="GO" id="GO:0043491">
    <property type="term" value="P:phosphatidylinositol 3-kinase/protein kinase B signal transduction"/>
    <property type="evidence" value="ECO:0007669"/>
    <property type="project" value="TreeGrafter"/>
</dbReference>
<dbReference type="PANTHER" id="PTHR47335:SF1">
    <property type="entry name" value="UNCONVENTIONAL MYOSIN-XVI"/>
    <property type="match status" value="1"/>
</dbReference>
<dbReference type="EMBL" id="AKCR02001331">
    <property type="protein sequence ID" value="PKK16612.1"/>
    <property type="molecule type" value="Genomic_DNA"/>
</dbReference>
<evidence type="ECO:0000256" key="3">
    <source>
        <dbReference type="ARBA" id="ARBA00023123"/>
    </source>
</evidence>
<evidence type="ECO:0000256" key="4">
    <source>
        <dbReference type="ARBA" id="ARBA00023175"/>
    </source>
</evidence>
<comment type="caution">
    <text evidence="5">Lacks conserved residue(s) required for the propagation of feature annotation.</text>
</comment>
<name>A0A2I0LGP5_COLLI</name>
<dbReference type="SUPFAM" id="SSF52540">
    <property type="entry name" value="P-loop containing nucleoside triphosphate hydrolases"/>
    <property type="match status" value="1"/>
</dbReference>
<dbReference type="Pfam" id="PF00063">
    <property type="entry name" value="Myosin_head"/>
    <property type="match status" value="2"/>
</dbReference>
<comment type="similarity">
    <text evidence="5">Belongs to the TRAFAC class myosin-kinesin ATPase superfamily. Myosin family.</text>
</comment>
<evidence type="ECO:0000256" key="5">
    <source>
        <dbReference type="PROSITE-ProRule" id="PRU00782"/>
    </source>
</evidence>
<protein>
    <recommendedName>
        <fullName evidence="6">Myosin motor domain-containing protein</fullName>
    </recommendedName>
</protein>
<comment type="caution">
    <text evidence="7">The sequence shown here is derived from an EMBL/GenBank/DDBJ whole genome shotgun (WGS) entry which is preliminary data.</text>
</comment>
<organism evidence="7 8">
    <name type="scientific">Columba livia</name>
    <name type="common">Rock dove</name>
    <dbReference type="NCBI Taxonomy" id="8932"/>
    <lineage>
        <taxon>Eukaryota</taxon>
        <taxon>Metazoa</taxon>
        <taxon>Chordata</taxon>
        <taxon>Craniata</taxon>
        <taxon>Vertebrata</taxon>
        <taxon>Euteleostomi</taxon>
        <taxon>Archelosauria</taxon>
        <taxon>Archosauria</taxon>
        <taxon>Dinosauria</taxon>
        <taxon>Saurischia</taxon>
        <taxon>Theropoda</taxon>
        <taxon>Coelurosauria</taxon>
        <taxon>Aves</taxon>
        <taxon>Neognathae</taxon>
        <taxon>Neoaves</taxon>
        <taxon>Columbimorphae</taxon>
        <taxon>Columbiformes</taxon>
        <taxon>Columbidae</taxon>
        <taxon>Columba</taxon>
    </lineage>
</organism>
<sequence>MPPPLRCQANPPSCDRVEDLASLLYLNESSVLHTLRQRYGSNLLHTYAGPTMVIINPLSSPSMYSEKAAYRSMLMSRQDQAVVLLGASGSGKTTNCQHLVQYLATIAGSTGKVFSGESLAGSAVPVLPAHNPCFAVTAPSGGRTHATAHGALSPSHAGAFTVLLRAAAARSTAQEQQRLPNHWCRLWPPPTQPLHPTAPLLFLQRRSGRLSTPSWRLLAIAALA</sequence>
<dbReference type="GO" id="GO:0019903">
    <property type="term" value="F:protein phosphatase binding"/>
    <property type="evidence" value="ECO:0007669"/>
    <property type="project" value="TreeGrafter"/>
</dbReference>
<evidence type="ECO:0000259" key="6">
    <source>
        <dbReference type="PROSITE" id="PS51456"/>
    </source>
</evidence>
<evidence type="ECO:0000256" key="2">
    <source>
        <dbReference type="ARBA" id="ARBA00022840"/>
    </source>
</evidence>
<evidence type="ECO:0000313" key="7">
    <source>
        <dbReference type="EMBL" id="PKK16612.1"/>
    </source>
</evidence>
<dbReference type="InterPro" id="IPR027417">
    <property type="entry name" value="P-loop_NTPase"/>
</dbReference>
<dbReference type="GO" id="GO:0048471">
    <property type="term" value="C:perinuclear region of cytoplasm"/>
    <property type="evidence" value="ECO:0007669"/>
    <property type="project" value="TreeGrafter"/>
</dbReference>
<reference evidence="7 8" key="1">
    <citation type="journal article" date="2013" name="Science">
        <title>Genomic diversity and evolution of the head crest in the rock pigeon.</title>
        <authorList>
            <person name="Shapiro M.D."/>
            <person name="Kronenberg Z."/>
            <person name="Li C."/>
            <person name="Domyan E.T."/>
            <person name="Pan H."/>
            <person name="Campbell M."/>
            <person name="Tan H."/>
            <person name="Huff C.D."/>
            <person name="Hu H."/>
            <person name="Vickrey A.I."/>
            <person name="Nielsen S.C."/>
            <person name="Stringham S.A."/>
            <person name="Hu H."/>
            <person name="Willerslev E."/>
            <person name="Gilbert M.T."/>
            <person name="Yandell M."/>
            <person name="Zhang G."/>
            <person name="Wang J."/>
        </authorList>
    </citation>
    <scope>NUCLEOTIDE SEQUENCE [LARGE SCALE GENOMIC DNA]</scope>
    <source>
        <tissue evidence="7">Blood</tissue>
    </source>
</reference>
<feature type="domain" description="Myosin motor" evidence="6">
    <location>
        <begin position="15"/>
        <end position="224"/>
    </location>
</feature>
<dbReference type="GO" id="GO:0016459">
    <property type="term" value="C:myosin complex"/>
    <property type="evidence" value="ECO:0007669"/>
    <property type="project" value="UniProtKB-KW"/>
</dbReference>
<keyword evidence="2" id="KW-0067">ATP-binding</keyword>